<dbReference type="GO" id="GO:0005576">
    <property type="term" value="C:extracellular region"/>
    <property type="evidence" value="ECO:0007669"/>
    <property type="project" value="InterPro"/>
</dbReference>
<evidence type="ECO:0000256" key="1">
    <source>
        <dbReference type="SAM" id="MobiDB-lite"/>
    </source>
</evidence>
<feature type="domain" description="CBM6" evidence="2">
    <location>
        <begin position="67"/>
        <end position="155"/>
    </location>
</feature>
<dbReference type="RefSeq" id="WP_168834781.1">
    <property type="nucleotide sequence ID" value="NZ_JABAIK010000002.1"/>
</dbReference>
<evidence type="ECO:0000313" key="3">
    <source>
        <dbReference type="EMBL" id="NLS11665.1"/>
    </source>
</evidence>
<dbReference type="GO" id="GO:0030246">
    <property type="term" value="F:carbohydrate binding"/>
    <property type="evidence" value="ECO:0007669"/>
    <property type="project" value="InterPro"/>
</dbReference>
<protein>
    <recommendedName>
        <fullName evidence="2">CBM6 domain-containing protein</fullName>
    </recommendedName>
</protein>
<dbReference type="Gene3D" id="3.20.20.80">
    <property type="entry name" value="Glycosidases"/>
    <property type="match status" value="1"/>
</dbReference>
<dbReference type="GO" id="GO:0004553">
    <property type="term" value="F:hydrolase activity, hydrolyzing O-glycosyl compounds"/>
    <property type="evidence" value="ECO:0007669"/>
    <property type="project" value="InterPro"/>
</dbReference>
<sequence>MSYQHAQYSAKWWNLSEVPDPQNPWGAWQKLNDCESSSAEGELPNQPAPSEYVLSPDDAQLVGSANLSGDTINLATGEAVWHVKVETAGQYQVEFDYTSPYGTKTNRFYAGEQSQSVTTPQSELTETVMFEVNLTAGEHKLGVDGGNGSWGYIFLSQARVSLKQSGITPPTNPPTEPPVNPPEEGEYPGTVVTDSTRENYADYADTIDNVSPQYYLTQDDQTKVLGNYGNIYDAGLYDKGYGEDVGIAWAGWNPYHYLGNKAHKMALIDEYNIQRVSFIPTYFIATYEEGIRYNDTRNTLSVAQQAQIIKELIDKGVRINYRPHIDPIKFSWDGASPNMDPGYLDWRGLFDELDPMAADYRGVIDQGLAVIKQALQNAQAPLKEPVRFDLGAELMMSTKQFPHRWHQLALAVREQIEADPLLRDNVVLGHNFSHHVQYLVELENHPEYFTRIVSGDSFVNYPHLLFVDDMTQQQRADLASYIKALDTVTVSQYMPMDVTKPILDNTVIDIETTATDVKDALMIHEQNFIQKVLMGKLGIAKQDLPVFHLGEYGMGIKGLITPNVWDSNAVTDEEKISFDVHQRHAQIAIDGLLEYMQHSQSAAKSLIIWVSGAPYDVIGFYKGDGQGMDTGDEGHGYPGKSPFNPQAAASLKAYWK</sequence>
<gene>
    <name evidence="3" type="ORF">HGP28_02020</name>
</gene>
<dbReference type="AlphaFoldDB" id="A0A7X8YFL9"/>
<dbReference type="Pfam" id="PF16990">
    <property type="entry name" value="CBM_35"/>
    <property type="match status" value="1"/>
</dbReference>
<feature type="compositionally biased region" description="Pro residues" evidence="1">
    <location>
        <begin position="170"/>
        <end position="181"/>
    </location>
</feature>
<proteinExistence type="predicted"/>
<organism evidence="3 4">
    <name type="scientific">Vibrio agarilyticus</name>
    <dbReference type="NCBI Taxonomy" id="2726741"/>
    <lineage>
        <taxon>Bacteria</taxon>
        <taxon>Pseudomonadati</taxon>
        <taxon>Pseudomonadota</taxon>
        <taxon>Gammaproteobacteria</taxon>
        <taxon>Vibrionales</taxon>
        <taxon>Vibrionaceae</taxon>
        <taxon>Vibrio</taxon>
    </lineage>
</organism>
<dbReference type="Gene3D" id="2.60.120.260">
    <property type="entry name" value="Galactose-binding domain-like"/>
    <property type="match status" value="1"/>
</dbReference>
<dbReference type="GO" id="GO:0005975">
    <property type="term" value="P:carbohydrate metabolic process"/>
    <property type="evidence" value="ECO:0007669"/>
    <property type="project" value="InterPro"/>
</dbReference>
<name>A0A7X8YFL9_9VIBR</name>
<keyword evidence="4" id="KW-1185">Reference proteome</keyword>
<accession>A0A7X8YFL9</accession>
<evidence type="ECO:0000313" key="4">
    <source>
        <dbReference type="Proteomes" id="UP000535589"/>
    </source>
</evidence>
<feature type="region of interest" description="Disordered" evidence="1">
    <location>
        <begin position="164"/>
        <end position="189"/>
    </location>
</feature>
<evidence type="ECO:0000259" key="2">
    <source>
        <dbReference type="Pfam" id="PF16990"/>
    </source>
</evidence>
<dbReference type="InterPro" id="IPR036573">
    <property type="entry name" value="CBM_sf_5/12"/>
</dbReference>
<dbReference type="SUPFAM" id="SSF51055">
    <property type="entry name" value="Carbohydrate binding domain"/>
    <property type="match status" value="1"/>
</dbReference>
<comment type="caution">
    <text evidence="3">The sequence shown here is derived from an EMBL/GenBank/DDBJ whole genome shotgun (WGS) entry which is preliminary data.</text>
</comment>
<dbReference type="InterPro" id="IPR005084">
    <property type="entry name" value="CBM6"/>
</dbReference>
<dbReference type="EMBL" id="JABAIK010000002">
    <property type="protein sequence ID" value="NLS11665.1"/>
    <property type="molecule type" value="Genomic_DNA"/>
</dbReference>
<dbReference type="Proteomes" id="UP000535589">
    <property type="component" value="Unassembled WGS sequence"/>
</dbReference>
<reference evidence="3 4" key="1">
    <citation type="submission" date="2020-04" db="EMBL/GenBank/DDBJ databases">
        <title>Vibrio sp. SM6, a novel species isolated from seawater.</title>
        <authorList>
            <person name="Wang X."/>
        </authorList>
    </citation>
    <scope>NUCLEOTIDE SEQUENCE [LARGE SCALE GENOMIC DNA]</scope>
    <source>
        <strain evidence="3 4">SM6</strain>
    </source>
</reference>